<name>A0AA97NPA9_PYRO3</name>
<gene>
    <name evidence="1" type="ORF">OOU_Y34scaffold00879g5</name>
</gene>
<accession>A0AA97NPA9</accession>
<organism evidence="1">
    <name type="scientific">Pyricularia oryzae (strain Y34)</name>
    <name type="common">Rice blast fungus</name>
    <name type="synonym">Magnaporthe oryzae</name>
    <dbReference type="NCBI Taxonomy" id="1143189"/>
    <lineage>
        <taxon>Eukaryota</taxon>
        <taxon>Fungi</taxon>
        <taxon>Dikarya</taxon>
        <taxon>Ascomycota</taxon>
        <taxon>Pezizomycotina</taxon>
        <taxon>Sordariomycetes</taxon>
        <taxon>Sordariomycetidae</taxon>
        <taxon>Magnaporthales</taxon>
        <taxon>Pyriculariaceae</taxon>
        <taxon>Pyricularia</taxon>
    </lineage>
</organism>
<reference evidence="1" key="1">
    <citation type="journal article" date="2012" name="PLoS Genet.">
        <title>Comparative analysis of the genomes of two field isolates of the rice blast fungus Magnaporthe oryzae.</title>
        <authorList>
            <person name="Xue M."/>
            <person name="Yang J."/>
            <person name="Li Z."/>
            <person name="Hu S."/>
            <person name="Yao N."/>
            <person name="Dean R.A."/>
            <person name="Zhao W."/>
            <person name="Shen M."/>
            <person name="Zhang H."/>
            <person name="Li C."/>
            <person name="Liu L."/>
            <person name="Cao L."/>
            <person name="Xu X."/>
            <person name="Xing Y."/>
            <person name="Hsiang T."/>
            <person name="Zhang Z."/>
            <person name="Xu J.R."/>
            <person name="Peng Y.L."/>
        </authorList>
    </citation>
    <scope>NUCLEOTIDE SEQUENCE</scope>
    <source>
        <strain evidence="1">Y34</strain>
    </source>
</reference>
<dbReference type="EMBL" id="JH792856">
    <property type="protein sequence ID" value="ELQ33791.1"/>
    <property type="molecule type" value="Genomic_DNA"/>
</dbReference>
<protein>
    <submittedName>
        <fullName evidence="1">Uncharacterized protein</fullName>
    </submittedName>
</protein>
<proteinExistence type="predicted"/>
<evidence type="ECO:0000313" key="1">
    <source>
        <dbReference type="EMBL" id="ELQ33791.1"/>
    </source>
</evidence>
<dbReference type="Proteomes" id="UP000011086">
    <property type="component" value="Unassembled WGS sequence"/>
</dbReference>
<sequence>MSGLEPIAALGLACNILQVVGIGRETVRLARKVYQDGELDPALGENAELLRKISDAIRTTATATAARDKQLLNLADKCHGAARNLDEEVKFLHGVPGGKAKLMVALRVAAKTTWRKRRLDNLDRKLKETEAHLQTGLLARI</sequence>
<dbReference type="AlphaFoldDB" id="A0AA97NPA9"/>
<feature type="non-terminal residue" evidence="1">
    <location>
        <position position="141"/>
    </location>
</feature>